<accession>A0A8H7J8T0</accession>
<reference evidence="2" key="2">
    <citation type="submission" date="2020-09" db="EMBL/GenBank/DDBJ databases">
        <title>Reference genome assembly for Australian Ascochyta lentis isolate Al4.</title>
        <authorList>
            <person name="Lee R.C."/>
            <person name="Farfan-Caceres L.M."/>
            <person name="Debler J.W."/>
            <person name="Williams A.H."/>
            <person name="Henares B.M."/>
        </authorList>
    </citation>
    <scope>NUCLEOTIDE SEQUENCE</scope>
    <source>
        <strain evidence="2">Al4</strain>
    </source>
</reference>
<feature type="coiled-coil region" evidence="1">
    <location>
        <begin position="179"/>
        <end position="224"/>
    </location>
</feature>
<name>A0A8H7J8T0_9PLEO</name>
<evidence type="ECO:0000313" key="2">
    <source>
        <dbReference type="EMBL" id="KAF9699994.1"/>
    </source>
</evidence>
<comment type="caution">
    <text evidence="2">The sequence shown here is derived from an EMBL/GenBank/DDBJ whole genome shotgun (WGS) entry which is preliminary data.</text>
</comment>
<keyword evidence="1" id="KW-0175">Coiled coil</keyword>
<sequence>MVKEKTVQLNELPALECDFSWDTEKLQASIRTYKSDYDPQDPWTWPRLHSTQHSGYVENGHGAVNLPQGIAYPREVAQQFARPGLSTKCASWMKQDNIFFPFSYDGSGQLRAEDALAACDRWNWIKKVTGTHPAILEVEAEPEPERPESTIDAFNEVIRMVNETSYRDSAEVEVLRKELSQLKALHFDLTARADEAERQLASANKAHKEKIVKVRHEARNANDNYTGHILGLRTQILKIGQDLAHAQLQLVQQTKRSDSCENQLSAAEARIKTLEHLQEERDQKVKDSEKEAATAREQVMEIWAEMKKLEDAGRKKKRSEDASECQMKKVKYTCD</sequence>
<dbReference type="OrthoDB" id="3785590at2759"/>
<dbReference type="Proteomes" id="UP000651452">
    <property type="component" value="Unassembled WGS sequence"/>
</dbReference>
<reference evidence="2" key="1">
    <citation type="submission" date="2018-12" db="EMBL/GenBank/DDBJ databases">
        <authorList>
            <person name="Syme R.A."/>
            <person name="Farfan-Caceres L."/>
            <person name="Lichtenzveig J."/>
        </authorList>
    </citation>
    <scope>NUCLEOTIDE SEQUENCE</scope>
    <source>
        <strain evidence="2">Al4</strain>
    </source>
</reference>
<keyword evidence="3" id="KW-1185">Reference proteome</keyword>
<gene>
    <name evidence="2" type="ORF">EKO04_001300</name>
</gene>
<dbReference type="EMBL" id="RZGK01000003">
    <property type="protein sequence ID" value="KAF9699994.1"/>
    <property type="molecule type" value="Genomic_DNA"/>
</dbReference>
<dbReference type="AlphaFoldDB" id="A0A8H7J8T0"/>
<organism evidence="2 3">
    <name type="scientific">Ascochyta lentis</name>
    <dbReference type="NCBI Taxonomy" id="205686"/>
    <lineage>
        <taxon>Eukaryota</taxon>
        <taxon>Fungi</taxon>
        <taxon>Dikarya</taxon>
        <taxon>Ascomycota</taxon>
        <taxon>Pezizomycotina</taxon>
        <taxon>Dothideomycetes</taxon>
        <taxon>Pleosporomycetidae</taxon>
        <taxon>Pleosporales</taxon>
        <taxon>Pleosporineae</taxon>
        <taxon>Didymellaceae</taxon>
        <taxon>Ascochyta</taxon>
    </lineage>
</organism>
<evidence type="ECO:0000256" key="1">
    <source>
        <dbReference type="SAM" id="Coils"/>
    </source>
</evidence>
<feature type="coiled-coil region" evidence="1">
    <location>
        <begin position="250"/>
        <end position="277"/>
    </location>
</feature>
<evidence type="ECO:0000313" key="3">
    <source>
        <dbReference type="Proteomes" id="UP000651452"/>
    </source>
</evidence>
<proteinExistence type="predicted"/>
<protein>
    <submittedName>
        <fullName evidence="2">Uncharacterized protein</fullName>
    </submittedName>
</protein>